<dbReference type="PANTHER" id="PTHR12147">
    <property type="entry name" value="METALLOPEPTIDASE M28 FAMILY MEMBER"/>
    <property type="match status" value="1"/>
</dbReference>
<accession>A0A7H0LEY8</accession>
<dbReference type="Pfam" id="PF04389">
    <property type="entry name" value="Peptidase_M28"/>
    <property type="match status" value="1"/>
</dbReference>
<dbReference type="KEGG" id="spap:H3Z74_15915"/>
<dbReference type="EMBL" id="CP061038">
    <property type="protein sequence ID" value="QNQ08241.1"/>
    <property type="molecule type" value="Genomic_DNA"/>
</dbReference>
<gene>
    <name evidence="2" type="ORF">H3Z74_15915</name>
</gene>
<dbReference type="Proteomes" id="UP000516148">
    <property type="component" value="Chromosome"/>
</dbReference>
<dbReference type="InterPro" id="IPR045175">
    <property type="entry name" value="M28_fam"/>
</dbReference>
<keyword evidence="3" id="KW-1185">Reference proteome</keyword>
<dbReference type="GO" id="GO:0008235">
    <property type="term" value="F:metalloexopeptidase activity"/>
    <property type="evidence" value="ECO:0007669"/>
    <property type="project" value="InterPro"/>
</dbReference>
<dbReference type="InterPro" id="IPR007484">
    <property type="entry name" value="Peptidase_M28"/>
</dbReference>
<name>A0A7H0LEY8_9SPHN</name>
<dbReference type="Gene3D" id="3.40.630.10">
    <property type="entry name" value="Zn peptidases"/>
    <property type="match status" value="1"/>
</dbReference>
<dbReference type="AlphaFoldDB" id="A0A7H0LEY8"/>
<organism evidence="2 3">
    <name type="scientific">Sphingomonas alpina</name>
    <dbReference type="NCBI Taxonomy" id="653931"/>
    <lineage>
        <taxon>Bacteria</taxon>
        <taxon>Pseudomonadati</taxon>
        <taxon>Pseudomonadota</taxon>
        <taxon>Alphaproteobacteria</taxon>
        <taxon>Sphingomonadales</taxon>
        <taxon>Sphingomonadaceae</taxon>
        <taxon>Sphingomonas</taxon>
    </lineage>
</organism>
<proteinExistence type="predicted"/>
<evidence type="ECO:0000259" key="1">
    <source>
        <dbReference type="Pfam" id="PF04389"/>
    </source>
</evidence>
<feature type="domain" description="Peptidase M28" evidence="1">
    <location>
        <begin position="273"/>
        <end position="486"/>
    </location>
</feature>
<reference evidence="2 3" key="1">
    <citation type="submission" date="2020-09" db="EMBL/GenBank/DDBJ databases">
        <title>Sphingomonas sp., a new species isolated from pork steak.</title>
        <authorList>
            <person name="Heidler von Heilborn D."/>
        </authorList>
    </citation>
    <scope>NUCLEOTIDE SEQUENCE [LARGE SCALE GENOMIC DNA]</scope>
    <source>
        <strain evidence="3">S8-3T</strain>
    </source>
</reference>
<dbReference type="PANTHER" id="PTHR12147:SF26">
    <property type="entry name" value="PEPTIDASE M28 DOMAIN-CONTAINING PROTEIN"/>
    <property type="match status" value="1"/>
</dbReference>
<protein>
    <submittedName>
        <fullName evidence="2">M28 family peptidase</fullName>
    </submittedName>
</protein>
<evidence type="ECO:0000313" key="3">
    <source>
        <dbReference type="Proteomes" id="UP000516148"/>
    </source>
</evidence>
<evidence type="ECO:0000313" key="2">
    <source>
        <dbReference type="EMBL" id="QNQ08241.1"/>
    </source>
</evidence>
<dbReference type="SUPFAM" id="SSF53187">
    <property type="entry name" value="Zn-dependent exopeptidases"/>
    <property type="match status" value="1"/>
</dbReference>
<dbReference type="RefSeq" id="WP_187760570.1">
    <property type="nucleotide sequence ID" value="NZ_CP061038.1"/>
</dbReference>
<sequence length="513" mass="55014">MILKWLMTGAALATVAAPAPRNSETRSNEIADTDTRTWWQATEALSGDTMEGRDTGSPGYDRAARLLAARFAAAGLKPAGENGSWYQQLKLVDLTVDARATRIRIGAAPLRLLHDITLRPSANMPRALNAPLVFRGYCGAEALGDVRGKIVLCYGWRRSGLTSAAERYTTVEAAGALGIVTIADPGFTVEPMQWPVAYARTVAPVGAPAPAADRLLAATLNPAALPRVLAGSGQDVAALIRAGSAGAALANFDLPAPFAATVVLRRRMIASANVLGMLPGTDPALRNQYVVLSAHLDGYGRGEPVKGDGLYNGTLDDAAYVALLQRLAERRQGKGYRRSVIFAAFTGEEKGLLGATEFVAHPTVPRAALVANINLDQLRPIFPLELMTVHALDDTTLGDAVRASAGAGGIAVQHDPEPERNLLRRADHWPFLSAGIPATGFVFGYRAGTDSERRYRLWYQTGYHKPQDDLDQPMDWTAAAKFNAFFYDLVARVADADRPPEWKPGSALRPGRK</sequence>
<dbReference type="GO" id="GO:0006508">
    <property type="term" value="P:proteolysis"/>
    <property type="evidence" value="ECO:0007669"/>
    <property type="project" value="InterPro"/>
</dbReference>
<dbReference type="Gene3D" id="3.50.30.30">
    <property type="match status" value="1"/>
</dbReference>